<dbReference type="GO" id="GO:0005524">
    <property type="term" value="F:ATP binding"/>
    <property type="evidence" value="ECO:0007669"/>
    <property type="project" value="InterPro"/>
</dbReference>
<reference evidence="2" key="2">
    <citation type="journal article" date="2021" name="Microbiome">
        <title>Successional dynamics and alternative stable states in a saline activated sludge microbial community over 9 years.</title>
        <authorList>
            <person name="Wang Y."/>
            <person name="Ye J."/>
            <person name="Ju F."/>
            <person name="Liu L."/>
            <person name="Boyd J.A."/>
            <person name="Deng Y."/>
            <person name="Parks D.H."/>
            <person name="Jiang X."/>
            <person name="Yin X."/>
            <person name="Woodcroft B.J."/>
            <person name="Tyson G.W."/>
            <person name="Hugenholtz P."/>
            <person name="Polz M.F."/>
            <person name="Zhang T."/>
        </authorList>
    </citation>
    <scope>NUCLEOTIDE SEQUENCE</scope>
    <source>
        <strain evidence="2">HKST-UBA10</strain>
    </source>
</reference>
<name>A0A955RIR4_9BACT</name>
<evidence type="ECO:0000313" key="2">
    <source>
        <dbReference type="EMBL" id="MCA9382650.1"/>
    </source>
</evidence>
<reference evidence="2" key="1">
    <citation type="submission" date="2020-04" db="EMBL/GenBank/DDBJ databases">
        <authorList>
            <person name="Zhang T."/>
        </authorList>
    </citation>
    <scope>NUCLEOTIDE SEQUENCE</scope>
    <source>
        <strain evidence="2">HKST-UBA10</strain>
    </source>
</reference>
<organism evidence="2 3">
    <name type="scientific">Candidatus Dojkabacteria bacterium</name>
    <dbReference type="NCBI Taxonomy" id="2099670"/>
    <lineage>
        <taxon>Bacteria</taxon>
        <taxon>Candidatus Dojkabacteria</taxon>
    </lineage>
</organism>
<dbReference type="GO" id="GO:0016887">
    <property type="term" value="F:ATP hydrolysis activity"/>
    <property type="evidence" value="ECO:0007669"/>
    <property type="project" value="InterPro"/>
</dbReference>
<feature type="domain" description="AAA+ ATPase" evidence="1">
    <location>
        <begin position="4"/>
        <end position="130"/>
    </location>
</feature>
<dbReference type="EMBL" id="JAGQLG010000194">
    <property type="protein sequence ID" value="MCA9382650.1"/>
    <property type="molecule type" value="Genomic_DNA"/>
</dbReference>
<protein>
    <submittedName>
        <fullName evidence="2">AAA family ATPase</fullName>
    </submittedName>
</protein>
<comment type="caution">
    <text evidence="2">The sequence shown here is derived from an EMBL/GenBank/DDBJ whole genome shotgun (WGS) entry which is preliminary data.</text>
</comment>
<dbReference type="AlphaFoldDB" id="A0A955RIR4"/>
<feature type="non-terminal residue" evidence="2">
    <location>
        <position position="1"/>
    </location>
</feature>
<evidence type="ECO:0000313" key="3">
    <source>
        <dbReference type="Proteomes" id="UP000782843"/>
    </source>
</evidence>
<dbReference type="Gene3D" id="3.40.50.300">
    <property type="entry name" value="P-loop containing nucleotide triphosphate hydrolases"/>
    <property type="match status" value="1"/>
</dbReference>
<dbReference type="SMART" id="SM00382">
    <property type="entry name" value="AAA"/>
    <property type="match status" value="1"/>
</dbReference>
<dbReference type="Pfam" id="PF00004">
    <property type="entry name" value="AAA"/>
    <property type="match status" value="1"/>
</dbReference>
<dbReference type="SUPFAM" id="SSF52540">
    <property type="entry name" value="P-loop containing nucleoside triphosphate hydrolases"/>
    <property type="match status" value="1"/>
</dbReference>
<proteinExistence type="predicted"/>
<dbReference type="InterPro" id="IPR003959">
    <property type="entry name" value="ATPase_AAA_core"/>
</dbReference>
<accession>A0A955RIR4</accession>
<dbReference type="Proteomes" id="UP000782843">
    <property type="component" value="Unassembled WGS sequence"/>
</dbReference>
<gene>
    <name evidence="2" type="ORF">KC660_04575</name>
</gene>
<evidence type="ECO:0000259" key="1">
    <source>
        <dbReference type="SMART" id="SM00382"/>
    </source>
</evidence>
<sequence length="255" mass="28908">GFNYKLNTLFYGKQGTGKTSVMNYAAKHLIEKHGALVFMIHGWSNLHVTVEMARAARKIQDNLIIYMIDEFDQLVRDKKEEAYLKSFLDGVLSINNSLVFATTNYLDHIPNTIKERPSRFRLLLEIEAIDSPEIVKRTIKTILDKTKKEIFTSAEIDAMSASLASKGVTIDEIKNYITDKIMNLSIGITAEPKIGFVKEEYRLPEKKQEPEFDSALEKFIGSLVNAPGTAKVYVSEIPLNDSDFAFADEEEEEED</sequence>
<dbReference type="InterPro" id="IPR027417">
    <property type="entry name" value="P-loop_NTPase"/>
</dbReference>
<dbReference type="InterPro" id="IPR003593">
    <property type="entry name" value="AAA+_ATPase"/>
</dbReference>